<dbReference type="Gene3D" id="3.40.1170.60">
    <property type="match status" value="1"/>
</dbReference>
<keyword evidence="5" id="KW-1185">Reference proteome</keyword>
<dbReference type="PANTHER" id="PTHR45990:SF1">
    <property type="entry name" value="DNA REPAIR PROTEIN REV1"/>
    <property type="match status" value="1"/>
</dbReference>
<feature type="domain" description="UmuC" evidence="3">
    <location>
        <begin position="299"/>
        <end position="544"/>
    </location>
</feature>
<proteinExistence type="predicted"/>
<evidence type="ECO:0000259" key="2">
    <source>
        <dbReference type="PROSITE" id="PS50172"/>
    </source>
</evidence>
<dbReference type="Pfam" id="PF16589">
    <property type="entry name" value="BRCT_2"/>
    <property type="match status" value="1"/>
</dbReference>
<dbReference type="InterPro" id="IPR043128">
    <property type="entry name" value="Rev_trsase/Diguanyl_cyclase"/>
</dbReference>
<dbReference type="GO" id="GO:0070987">
    <property type="term" value="P:error-free translesion synthesis"/>
    <property type="evidence" value="ECO:0007669"/>
    <property type="project" value="TreeGrafter"/>
</dbReference>
<dbReference type="PROSITE" id="PS50173">
    <property type="entry name" value="UMUC"/>
    <property type="match status" value="1"/>
</dbReference>
<evidence type="ECO:0000259" key="3">
    <source>
        <dbReference type="PROSITE" id="PS50173"/>
    </source>
</evidence>
<dbReference type="EMBL" id="CAXKWB010017774">
    <property type="protein sequence ID" value="CAL4119806.1"/>
    <property type="molecule type" value="Genomic_DNA"/>
</dbReference>
<dbReference type="CDD" id="cd17719">
    <property type="entry name" value="BRCT_Rev1"/>
    <property type="match status" value="1"/>
</dbReference>
<dbReference type="Proteomes" id="UP001497623">
    <property type="component" value="Unassembled WGS sequence"/>
</dbReference>
<reference evidence="4 5" key="1">
    <citation type="submission" date="2024-05" db="EMBL/GenBank/DDBJ databases">
        <authorList>
            <person name="Wallberg A."/>
        </authorList>
    </citation>
    <scope>NUCLEOTIDE SEQUENCE [LARGE SCALE GENOMIC DNA]</scope>
</reference>
<evidence type="ECO:0000256" key="1">
    <source>
        <dbReference type="SAM" id="MobiDB-lite"/>
    </source>
</evidence>
<dbReference type="AlphaFoldDB" id="A0AAV2R9P7"/>
<dbReference type="PROSITE" id="PS50172">
    <property type="entry name" value="BRCT"/>
    <property type="match status" value="1"/>
</dbReference>
<feature type="compositionally biased region" description="Basic and acidic residues" evidence="1">
    <location>
        <begin position="190"/>
        <end position="202"/>
    </location>
</feature>
<dbReference type="InterPro" id="IPR001357">
    <property type="entry name" value="BRCT_dom"/>
</dbReference>
<dbReference type="GO" id="GO:0003887">
    <property type="term" value="F:DNA-directed DNA polymerase activity"/>
    <property type="evidence" value="ECO:0007669"/>
    <property type="project" value="TreeGrafter"/>
</dbReference>
<dbReference type="InterPro" id="IPR036420">
    <property type="entry name" value="BRCT_dom_sf"/>
</dbReference>
<dbReference type="PANTHER" id="PTHR45990">
    <property type="entry name" value="DNA REPAIR PROTEIN REV1"/>
    <property type="match status" value="1"/>
</dbReference>
<feature type="region of interest" description="Disordered" evidence="1">
    <location>
        <begin position="184"/>
        <end position="225"/>
    </location>
</feature>
<dbReference type="SMART" id="SM00292">
    <property type="entry name" value="BRCT"/>
    <property type="match status" value="1"/>
</dbReference>
<evidence type="ECO:0000313" key="4">
    <source>
        <dbReference type="EMBL" id="CAL4119806.1"/>
    </source>
</evidence>
<comment type="caution">
    <text evidence="4">The sequence shown here is derived from an EMBL/GenBank/DDBJ whole genome shotgun (WGS) entry which is preliminary data.</text>
</comment>
<dbReference type="GO" id="GO:0005634">
    <property type="term" value="C:nucleus"/>
    <property type="evidence" value="ECO:0007669"/>
    <property type="project" value="TreeGrafter"/>
</dbReference>
<organism evidence="4 5">
    <name type="scientific">Meganyctiphanes norvegica</name>
    <name type="common">Northern krill</name>
    <name type="synonym">Thysanopoda norvegica</name>
    <dbReference type="NCBI Taxonomy" id="48144"/>
    <lineage>
        <taxon>Eukaryota</taxon>
        <taxon>Metazoa</taxon>
        <taxon>Ecdysozoa</taxon>
        <taxon>Arthropoda</taxon>
        <taxon>Crustacea</taxon>
        <taxon>Multicrustacea</taxon>
        <taxon>Malacostraca</taxon>
        <taxon>Eumalacostraca</taxon>
        <taxon>Eucarida</taxon>
        <taxon>Euphausiacea</taxon>
        <taxon>Euphausiidae</taxon>
        <taxon>Meganyctiphanes</taxon>
    </lineage>
</organism>
<dbReference type="GO" id="GO:0042276">
    <property type="term" value="P:error-prone translesion synthesis"/>
    <property type="evidence" value="ECO:0007669"/>
    <property type="project" value="TreeGrafter"/>
</dbReference>
<dbReference type="InterPro" id="IPR043502">
    <property type="entry name" value="DNA/RNA_pol_sf"/>
</dbReference>
<dbReference type="Gene3D" id="3.40.50.10190">
    <property type="entry name" value="BRCT domain"/>
    <property type="match status" value="1"/>
</dbReference>
<feature type="domain" description="BRCT" evidence="2">
    <location>
        <begin position="49"/>
        <end position="136"/>
    </location>
</feature>
<dbReference type="Pfam" id="PF00817">
    <property type="entry name" value="IMS"/>
    <property type="match status" value="2"/>
</dbReference>
<accession>A0AAV2R9P7</accession>
<dbReference type="Gene3D" id="6.10.250.1490">
    <property type="match status" value="1"/>
</dbReference>
<protein>
    <recommendedName>
        <fullName evidence="6">DNA repair protein REV1</fullName>
    </recommendedName>
</protein>
<sequence>MCDRDGGHGGRGSRGRKRKNAPDGFEQWGGYMGAKIAKLQGQYSSELASHQRIFDGIAIFVNGYTEPTGQELKRIMMNNGGIFHHYHSRSQTTHIICSNLTNTKQKNMNTDRVVKPKWIVDSLEAGRLLDYTKYLLYTRQSRSQPKISFKKSYSEESFSEKGEFVSSELQKIKSTASTLEASTINVNEGSDTKPSLELHKDTIGNSNQLSKSHNQSPSKEDTMSTANPNFLSEFYNNSRLHHISTMGAAFKQYVNEMQKRNDDFPGREHLKEWLKTNKSGYIDDNGCNQVTSKNKKKTIMHIDMDCFFVSVGLRNHPELRGKPVAVTHAKGNSSAQPHPNRDRSYELKYYQERALKKIKAKLPSENQTKLDFQSGDVDLFEDDDEEIQMKINENSNGKNEKLDEKLLDKHGNYSSLSLIDEQSSMSEIASCSYEARKAGVKNGMFLGPALKLCPNLKTIPYDFDGYRDVSHKLYDIVGSYTHDIEAVSCDEMFVDLNSVLQDCGASPLEFASCIREQIQNTINKPNLTILPSNLMVFCRIIARLTRIYRNYMSIKQQFSRFEKPYTIS</sequence>
<dbReference type="SUPFAM" id="SSF56672">
    <property type="entry name" value="DNA/RNA polymerases"/>
    <property type="match status" value="1"/>
</dbReference>
<evidence type="ECO:0008006" key="6">
    <source>
        <dbReference type="Google" id="ProtNLM"/>
    </source>
</evidence>
<dbReference type="InterPro" id="IPR001126">
    <property type="entry name" value="UmuC"/>
</dbReference>
<dbReference type="Gene3D" id="3.30.70.270">
    <property type="match status" value="2"/>
</dbReference>
<gene>
    <name evidence="4" type="ORF">MNOR_LOCUS21773</name>
</gene>
<dbReference type="GO" id="GO:0006281">
    <property type="term" value="P:DNA repair"/>
    <property type="evidence" value="ECO:0007669"/>
    <property type="project" value="InterPro"/>
</dbReference>
<dbReference type="FunFam" id="3.40.50.10190:FF:000011">
    <property type="entry name" value="DNA repair protein REV1"/>
    <property type="match status" value="1"/>
</dbReference>
<feature type="compositionally biased region" description="Polar residues" evidence="1">
    <location>
        <begin position="203"/>
        <end position="225"/>
    </location>
</feature>
<feature type="region of interest" description="Disordered" evidence="1">
    <location>
        <begin position="1"/>
        <end position="24"/>
    </location>
</feature>
<evidence type="ECO:0000313" key="5">
    <source>
        <dbReference type="Proteomes" id="UP001497623"/>
    </source>
</evidence>
<dbReference type="GO" id="GO:0017125">
    <property type="term" value="F:deoxycytidyl transferase activity"/>
    <property type="evidence" value="ECO:0007669"/>
    <property type="project" value="TreeGrafter"/>
</dbReference>
<dbReference type="SUPFAM" id="SSF52113">
    <property type="entry name" value="BRCT domain"/>
    <property type="match status" value="1"/>
</dbReference>
<feature type="non-terminal residue" evidence="4">
    <location>
        <position position="568"/>
    </location>
</feature>
<name>A0AAV2R9P7_MEGNR</name>